<dbReference type="RefSeq" id="WP_338437430.1">
    <property type="nucleotide sequence ID" value="NZ_JAUYVH010000009.1"/>
</dbReference>
<feature type="transmembrane region" description="Helical" evidence="2">
    <location>
        <begin position="12"/>
        <end position="36"/>
    </location>
</feature>
<accession>A0ABU1BR47</accession>
<name>A0ABU1BR47_9BURK</name>
<feature type="compositionally biased region" description="Polar residues" evidence="1">
    <location>
        <begin position="73"/>
        <end position="93"/>
    </location>
</feature>
<dbReference type="EMBL" id="JAUYVH010000009">
    <property type="protein sequence ID" value="MDQ9171495.1"/>
    <property type="molecule type" value="Genomic_DNA"/>
</dbReference>
<organism evidence="3 4">
    <name type="scientific">Keguizhuia sedimenti</name>
    <dbReference type="NCBI Taxonomy" id="3064264"/>
    <lineage>
        <taxon>Bacteria</taxon>
        <taxon>Pseudomonadati</taxon>
        <taxon>Pseudomonadota</taxon>
        <taxon>Betaproteobacteria</taxon>
        <taxon>Burkholderiales</taxon>
        <taxon>Oxalobacteraceae</taxon>
        <taxon>Keguizhuia</taxon>
    </lineage>
</organism>
<keyword evidence="4" id="KW-1185">Reference proteome</keyword>
<comment type="caution">
    <text evidence="3">The sequence shown here is derived from an EMBL/GenBank/DDBJ whole genome shotgun (WGS) entry which is preliminary data.</text>
</comment>
<proteinExistence type="predicted"/>
<gene>
    <name evidence="3" type="ORF">Q8A64_13865</name>
</gene>
<dbReference type="Proteomes" id="UP001225596">
    <property type="component" value="Unassembled WGS sequence"/>
</dbReference>
<evidence type="ECO:0000313" key="4">
    <source>
        <dbReference type="Proteomes" id="UP001225596"/>
    </source>
</evidence>
<feature type="region of interest" description="Disordered" evidence="1">
    <location>
        <begin position="72"/>
        <end position="101"/>
    </location>
</feature>
<keyword evidence="2" id="KW-0472">Membrane</keyword>
<evidence type="ECO:0000313" key="3">
    <source>
        <dbReference type="EMBL" id="MDQ9171495.1"/>
    </source>
</evidence>
<sequence length="188" mass="20554">MQKGNSFVQKTVWLRWVAVCTVGAAALAVLLNYMFLFRATTAHDKPISLAHVGSHLQPAETFKPINSAAAETGTGQALKSETSDSLNASSRSSMKPGKAEQLVKKRRAELERARADYLRIQRQIAEEYLGAEEGERARGRVLKASEALAAAQAQLDDSFTSGTYPSGNRHAAIQNLRTVIDDKRNRAK</sequence>
<keyword evidence="2" id="KW-1133">Transmembrane helix</keyword>
<protein>
    <submittedName>
        <fullName evidence="3">Uncharacterized protein</fullName>
    </submittedName>
</protein>
<reference evidence="3 4" key="1">
    <citation type="submission" date="2023-08" db="EMBL/GenBank/DDBJ databases">
        <title>Oxalobacteraceae gen .nov., isolated from river sludge outside the plant.</title>
        <authorList>
            <person name="Zhao S.Y."/>
        </authorList>
    </citation>
    <scope>NUCLEOTIDE SEQUENCE [LARGE SCALE GENOMIC DNA]</scope>
    <source>
        <strain evidence="3 4">R-40</strain>
    </source>
</reference>
<evidence type="ECO:0000256" key="2">
    <source>
        <dbReference type="SAM" id="Phobius"/>
    </source>
</evidence>
<keyword evidence="2" id="KW-0812">Transmembrane</keyword>
<evidence type="ECO:0000256" key="1">
    <source>
        <dbReference type="SAM" id="MobiDB-lite"/>
    </source>
</evidence>